<dbReference type="GO" id="GO:0032259">
    <property type="term" value="P:methylation"/>
    <property type="evidence" value="ECO:0007669"/>
    <property type="project" value="UniProtKB-KW"/>
</dbReference>
<dbReference type="InterPro" id="IPR052514">
    <property type="entry name" value="SAM-dependent_MTase"/>
</dbReference>
<dbReference type="Pfam" id="PF05050">
    <property type="entry name" value="Methyltransf_21"/>
    <property type="match status" value="1"/>
</dbReference>
<protein>
    <submittedName>
        <fullName evidence="2">FkbM family methyltransferase</fullName>
    </submittedName>
</protein>
<name>A0A9X1UCR8_9BRAD</name>
<dbReference type="AlphaFoldDB" id="A0A9X1UCR8"/>
<dbReference type="NCBIfam" id="TIGR01444">
    <property type="entry name" value="fkbM_fam"/>
    <property type="match status" value="1"/>
</dbReference>
<evidence type="ECO:0000313" key="2">
    <source>
        <dbReference type="EMBL" id="MCG2632731.1"/>
    </source>
</evidence>
<accession>A0A9X1UCR8</accession>
<dbReference type="Gene3D" id="3.40.50.150">
    <property type="entry name" value="Vaccinia Virus protein VP39"/>
    <property type="match status" value="1"/>
</dbReference>
<proteinExistence type="predicted"/>
<reference evidence="2" key="1">
    <citation type="submission" date="2022-01" db="EMBL/GenBank/DDBJ databases">
        <title>Genome sequnece data of strain Bradyrhizobium sp. nov.</title>
        <authorList>
            <person name="Zhang J."/>
        </authorList>
    </citation>
    <scope>NUCLEOTIDE SEQUENCE</scope>
    <source>
        <strain evidence="2">WYCCWR 13023</strain>
    </source>
</reference>
<dbReference type="GO" id="GO:0008168">
    <property type="term" value="F:methyltransferase activity"/>
    <property type="evidence" value="ECO:0007669"/>
    <property type="project" value="UniProtKB-KW"/>
</dbReference>
<dbReference type="EMBL" id="JAKLTY010000047">
    <property type="protein sequence ID" value="MCG2632731.1"/>
    <property type="molecule type" value="Genomic_DNA"/>
</dbReference>
<evidence type="ECO:0000313" key="3">
    <source>
        <dbReference type="Proteomes" id="UP001139054"/>
    </source>
</evidence>
<keyword evidence="2" id="KW-0489">Methyltransferase</keyword>
<keyword evidence="2" id="KW-0808">Transferase</keyword>
<dbReference type="SUPFAM" id="SSF53335">
    <property type="entry name" value="S-adenosyl-L-methionine-dependent methyltransferases"/>
    <property type="match status" value="1"/>
</dbReference>
<dbReference type="Proteomes" id="UP001139054">
    <property type="component" value="Unassembled WGS sequence"/>
</dbReference>
<gene>
    <name evidence="2" type="ORF">L6654_39710</name>
</gene>
<comment type="caution">
    <text evidence="2">The sequence shown here is derived from an EMBL/GenBank/DDBJ whole genome shotgun (WGS) entry which is preliminary data.</text>
</comment>
<organism evidence="2 3">
    <name type="scientific">Bradyrhizobium zhengyangense</name>
    <dbReference type="NCBI Taxonomy" id="2911009"/>
    <lineage>
        <taxon>Bacteria</taxon>
        <taxon>Pseudomonadati</taxon>
        <taxon>Pseudomonadota</taxon>
        <taxon>Alphaproteobacteria</taxon>
        <taxon>Hyphomicrobiales</taxon>
        <taxon>Nitrobacteraceae</taxon>
        <taxon>Bradyrhizobium</taxon>
    </lineage>
</organism>
<dbReference type="PANTHER" id="PTHR34203">
    <property type="entry name" value="METHYLTRANSFERASE, FKBM FAMILY PROTEIN"/>
    <property type="match status" value="1"/>
</dbReference>
<dbReference type="RefSeq" id="WP_237892053.1">
    <property type="nucleotide sequence ID" value="NZ_JAKLTY010000047.1"/>
</dbReference>
<dbReference type="PANTHER" id="PTHR34203:SF15">
    <property type="entry name" value="SLL1173 PROTEIN"/>
    <property type="match status" value="1"/>
</dbReference>
<evidence type="ECO:0000259" key="1">
    <source>
        <dbReference type="Pfam" id="PF05050"/>
    </source>
</evidence>
<dbReference type="InterPro" id="IPR006342">
    <property type="entry name" value="FkbM_mtfrase"/>
</dbReference>
<sequence>MNKEHRLAQLLVRSWPFPRGSGRIIDRFFRDLPFNEEIATVSTTDDFKMTVPPNDAVGRHIYLSGEFDRSIVQLLVAFSTPGDVLLDVGANLGYVTSCFLKRVPDSIAIAVEPQPIIVDLLRKNLAQFGDRQRVFPVALSNENGEAWFYVDLLNKGKSRLVPPKFAGAQRIEARATSEFLAELPLQRIDLFKIDVEGHEQKILESAKDWLRSMQPKVIVFEGNKGPTDSDGGPIGLLLKEIGYTVYGLRKRLLNLSLEPLATKNVNTYNDYVAVSKSRSIPPEARQAFGVDL</sequence>
<dbReference type="InterPro" id="IPR029063">
    <property type="entry name" value="SAM-dependent_MTases_sf"/>
</dbReference>
<feature type="domain" description="Methyltransferase FkbM" evidence="1">
    <location>
        <begin position="87"/>
        <end position="243"/>
    </location>
</feature>